<dbReference type="InterPro" id="IPR023577">
    <property type="entry name" value="CYTH_domain"/>
</dbReference>
<dbReference type="InterPro" id="IPR033469">
    <property type="entry name" value="CYTH-like_dom_sf"/>
</dbReference>
<dbReference type="AlphaFoldDB" id="A0A7M3MGG7"/>
<dbReference type="SUPFAM" id="SSF55154">
    <property type="entry name" value="CYTH-like phosphatases"/>
    <property type="match status" value="1"/>
</dbReference>
<dbReference type="OrthoDB" id="116396at2"/>
<dbReference type="SMART" id="SM01118">
    <property type="entry name" value="CYTH"/>
    <property type="match status" value="1"/>
</dbReference>
<dbReference type="RefSeq" id="WP_144302420.1">
    <property type="nucleotide sequence ID" value="NZ_QMIE01000004.1"/>
</dbReference>
<evidence type="ECO:0000313" key="3">
    <source>
        <dbReference type="Proteomes" id="UP000448292"/>
    </source>
</evidence>
<reference evidence="2 3" key="1">
    <citation type="submission" date="2018-06" db="EMBL/GenBank/DDBJ databases">
        <title>Complete genome of Desulfovibrio indonesiensis P37SLT.</title>
        <authorList>
            <person name="Crispim J.S."/>
            <person name="Vidigal P.M.P."/>
            <person name="Silva L.C.F."/>
            <person name="Laguardia C.N."/>
            <person name="Araujo L.C."/>
            <person name="Dias R.S."/>
            <person name="Sousa M.P."/>
            <person name="Paula S.O."/>
            <person name="Silva C."/>
        </authorList>
    </citation>
    <scope>NUCLEOTIDE SEQUENCE [LARGE SCALE GENOMIC DNA]</scope>
    <source>
        <strain evidence="2 3">P37SLT</strain>
    </source>
</reference>
<dbReference type="EMBL" id="QMIE01000004">
    <property type="protein sequence ID" value="TVM18416.1"/>
    <property type="molecule type" value="Genomic_DNA"/>
</dbReference>
<sequence length="187" mass="21780">MALETEIKFVDADLDRVRETLQVLGAERKGRWFERNLVFDDTGRTLRDRGVLLRLRRDRAAVLTLKQPPEVEAEGVKTFVESETIVRDFEVMRDILEGLGYIVAFRYEKVREEWVYEGVHICLDNLPFGRFVELEGDREEILALAEELRLSLDTSSTATYHELNRIHRQENNLPPDESFVFDAPPDV</sequence>
<keyword evidence="3" id="KW-1185">Reference proteome</keyword>
<proteinExistence type="predicted"/>
<name>A0A7M3MGG7_9BACT</name>
<organism evidence="2 3">
    <name type="scientific">Oceanidesulfovibrio indonesiensis</name>
    <dbReference type="NCBI Taxonomy" id="54767"/>
    <lineage>
        <taxon>Bacteria</taxon>
        <taxon>Pseudomonadati</taxon>
        <taxon>Thermodesulfobacteriota</taxon>
        <taxon>Desulfovibrionia</taxon>
        <taxon>Desulfovibrionales</taxon>
        <taxon>Desulfovibrionaceae</taxon>
        <taxon>Oceanidesulfovibrio</taxon>
    </lineage>
</organism>
<dbReference type="PROSITE" id="PS51707">
    <property type="entry name" value="CYTH"/>
    <property type="match status" value="1"/>
</dbReference>
<gene>
    <name evidence="2" type="ORF">DPQ33_06620</name>
</gene>
<dbReference type="PANTHER" id="PTHR21028">
    <property type="entry name" value="SI:CH211-156B7.4"/>
    <property type="match status" value="1"/>
</dbReference>
<dbReference type="Proteomes" id="UP000448292">
    <property type="component" value="Unassembled WGS sequence"/>
</dbReference>
<dbReference type="Gene3D" id="2.40.320.10">
    <property type="entry name" value="Hypothetical Protein Pfu-838710-001"/>
    <property type="match status" value="1"/>
</dbReference>
<comment type="caution">
    <text evidence="2">The sequence shown here is derived from an EMBL/GenBank/DDBJ whole genome shotgun (WGS) entry which is preliminary data.</text>
</comment>
<dbReference type="Pfam" id="PF01928">
    <property type="entry name" value="CYTH"/>
    <property type="match status" value="1"/>
</dbReference>
<evidence type="ECO:0000259" key="1">
    <source>
        <dbReference type="PROSITE" id="PS51707"/>
    </source>
</evidence>
<feature type="domain" description="CYTH" evidence="1">
    <location>
        <begin position="2"/>
        <end position="166"/>
    </location>
</feature>
<dbReference type="InterPro" id="IPR008173">
    <property type="entry name" value="Adenylyl_cyclase_CyaB"/>
</dbReference>
<evidence type="ECO:0000313" key="2">
    <source>
        <dbReference type="EMBL" id="TVM18416.1"/>
    </source>
</evidence>
<dbReference type="CDD" id="cd07890">
    <property type="entry name" value="CYTH-like_AC_IV-like"/>
    <property type="match status" value="1"/>
</dbReference>
<protein>
    <submittedName>
        <fullName evidence="2">Adenylate cyclase</fullName>
    </submittedName>
</protein>
<dbReference type="PANTHER" id="PTHR21028:SF2">
    <property type="entry name" value="CYTH DOMAIN-CONTAINING PROTEIN"/>
    <property type="match status" value="1"/>
</dbReference>
<accession>A0A7M3MGG7</accession>